<feature type="compositionally biased region" description="Basic residues" evidence="1">
    <location>
        <begin position="653"/>
        <end position="669"/>
    </location>
</feature>
<gene>
    <name evidence="2" type="ORF">A4X13_0g4465</name>
</gene>
<dbReference type="AlphaFoldDB" id="A0A177TJT9"/>
<dbReference type="PROSITE" id="PS50966">
    <property type="entry name" value="ZF_SWIM"/>
    <property type="match status" value="1"/>
</dbReference>
<reference evidence="2" key="2">
    <citation type="journal article" date="2019" name="IMA Fungus">
        <title>Genome sequencing and comparison of five Tilletia species to identify candidate genes for the detection of regulated species infecting wheat.</title>
        <authorList>
            <person name="Nguyen H.D.T."/>
            <person name="Sultana T."/>
            <person name="Kesanakurti P."/>
            <person name="Hambleton S."/>
        </authorList>
    </citation>
    <scope>NUCLEOTIDE SEQUENCE</scope>
    <source>
        <strain evidence="2">DAOMC 236416</strain>
    </source>
</reference>
<evidence type="ECO:0000313" key="2">
    <source>
        <dbReference type="EMBL" id="KAE8250710.1"/>
    </source>
</evidence>
<accession>A0A177TJT9</accession>
<feature type="region of interest" description="Disordered" evidence="1">
    <location>
        <begin position="606"/>
        <end position="713"/>
    </location>
</feature>
<feature type="compositionally biased region" description="Basic and acidic residues" evidence="1">
    <location>
        <begin position="207"/>
        <end position="217"/>
    </location>
</feature>
<feature type="region of interest" description="Disordered" evidence="1">
    <location>
        <begin position="1"/>
        <end position="62"/>
    </location>
</feature>
<evidence type="ECO:0000256" key="1">
    <source>
        <dbReference type="SAM" id="MobiDB-lite"/>
    </source>
</evidence>
<dbReference type="GO" id="GO:0008270">
    <property type="term" value="F:zinc ion binding"/>
    <property type="evidence" value="ECO:0007669"/>
    <property type="project" value="InterPro"/>
</dbReference>
<feature type="compositionally biased region" description="Polar residues" evidence="1">
    <location>
        <begin position="689"/>
        <end position="700"/>
    </location>
</feature>
<name>A0A177TJT9_9BASI</name>
<proteinExistence type="predicted"/>
<evidence type="ECO:0000313" key="3">
    <source>
        <dbReference type="Proteomes" id="UP000077521"/>
    </source>
</evidence>
<keyword evidence="3" id="KW-1185">Reference proteome</keyword>
<organism evidence="2 3">
    <name type="scientific">Tilletia indica</name>
    <dbReference type="NCBI Taxonomy" id="43049"/>
    <lineage>
        <taxon>Eukaryota</taxon>
        <taxon>Fungi</taxon>
        <taxon>Dikarya</taxon>
        <taxon>Basidiomycota</taxon>
        <taxon>Ustilaginomycotina</taxon>
        <taxon>Exobasidiomycetes</taxon>
        <taxon>Tilletiales</taxon>
        <taxon>Tilletiaceae</taxon>
        <taxon>Tilletia</taxon>
    </lineage>
</organism>
<comment type="caution">
    <text evidence="2">The sequence shown here is derived from an EMBL/GenBank/DDBJ whole genome shotgun (WGS) entry which is preliminary data.</text>
</comment>
<feature type="region of interest" description="Disordered" evidence="1">
    <location>
        <begin position="198"/>
        <end position="224"/>
    </location>
</feature>
<feature type="compositionally biased region" description="Acidic residues" evidence="1">
    <location>
        <begin position="22"/>
        <end position="54"/>
    </location>
</feature>
<sequence length="850" mass="95294">MNTADAGTDLEMDDAHIHPDGTDTEDLSDWNSGDDADDNANEADTDVSDSDSEHEDSTTVSRAKLQAAAAHYQALTAKVPKVSKHVPLASRRNRKQDQPWKQKAVVPTRLLYQWFESQQNDYSSHNFKKCDFIDMIWTGHGGDSPRDVSARSFYVEFAPTVSKNDKAILVEEGGAVYRHYFECQGICSSAADIAEGTDDDDYENLDEPSRPGTDKKLNVKRPKRKEPVMCRTSLTLLIEIDAKDLSKCTIFQKGVHSKAASTAGLQYSRRLRLHKPSRSDGSSVEERLVKGLLHGMETFADTGATPRAFPRPSWRLSKPQQIERLVAGLRQASRLDADPFIAVDCFVGQNSDNIFAYQPLKVTKTFKRFSVGLKSSLSIRNLIRWHGRPMFMDSSWKNKNENRAPLTFVTTTNAAGHMVPCAAYLSADSTARSFAHLLKALEDQVVEEAASRRHAEVDRLVHILVCDWLVYYEKYSNEEPRLSPTDRDIMLDAHRLWETHVVTPSGTASYRVLGLRPSGDEPRAYVVNLRAAKLSCTCNRWRQSGKFCAHMHAARIFRAMGSVGSYQAAEEEGLPILREANADLRLSTLSDATVNEDLHNVWEALVPNKTDTQAGRQEQGPPRGQTDQEEPQQTNSDAEQEESTLEVNPPSSRRPRKTRPLHRRQKALKTKSTTAVRFSAKPGRKKDTPWSTSSKNNIRQYSPPPDQPASELHVGFSGAPVVVPLRSRRAPVPNALERQIGQMESGHALPVRVAGFPGTHLLEIDFTCLRPGQWLTGTVVHLSVQHTLHTFQSPARTTTALGSRRIFVMGPSLYQDNCDERNMRIRVEKWYEDRVSNMNDLHLQRATSPI</sequence>
<dbReference type="EMBL" id="LWDF02000295">
    <property type="protein sequence ID" value="KAE8250710.1"/>
    <property type="molecule type" value="Genomic_DNA"/>
</dbReference>
<dbReference type="InterPro" id="IPR007527">
    <property type="entry name" value="Znf_SWIM"/>
</dbReference>
<dbReference type="Proteomes" id="UP000077521">
    <property type="component" value="Unassembled WGS sequence"/>
</dbReference>
<protein>
    <submittedName>
        <fullName evidence="2">Uncharacterized protein</fullName>
    </submittedName>
</protein>
<reference evidence="2" key="1">
    <citation type="submission" date="2016-04" db="EMBL/GenBank/DDBJ databases">
        <authorList>
            <person name="Nguyen H.D."/>
            <person name="Samba Siva P."/>
            <person name="Cullis J."/>
            <person name="Levesque C.A."/>
            <person name="Hambleton S."/>
        </authorList>
    </citation>
    <scope>NUCLEOTIDE SEQUENCE</scope>
    <source>
        <strain evidence="2">DAOMC 236416</strain>
    </source>
</reference>